<evidence type="ECO:0000313" key="2">
    <source>
        <dbReference type="Proteomes" id="UP001162483"/>
    </source>
</evidence>
<sequence>MEKRDLSLQGTHLHILESSCGWLSCCCSQLLPLSYNTTDSWPWNI</sequence>
<keyword evidence="2" id="KW-1185">Reference proteome</keyword>
<protein>
    <submittedName>
        <fullName evidence="1">Uncharacterized protein</fullName>
    </submittedName>
</protein>
<organism evidence="1 2">
    <name type="scientific">Staurois parvus</name>
    <dbReference type="NCBI Taxonomy" id="386267"/>
    <lineage>
        <taxon>Eukaryota</taxon>
        <taxon>Metazoa</taxon>
        <taxon>Chordata</taxon>
        <taxon>Craniata</taxon>
        <taxon>Vertebrata</taxon>
        <taxon>Euteleostomi</taxon>
        <taxon>Amphibia</taxon>
        <taxon>Batrachia</taxon>
        <taxon>Anura</taxon>
        <taxon>Neobatrachia</taxon>
        <taxon>Ranoidea</taxon>
        <taxon>Ranidae</taxon>
        <taxon>Staurois</taxon>
    </lineage>
</organism>
<name>A0ABN9BDB5_9NEOB</name>
<evidence type="ECO:0000313" key="1">
    <source>
        <dbReference type="EMBL" id="CAI9545477.1"/>
    </source>
</evidence>
<accession>A0ABN9BDB5</accession>
<proteinExistence type="predicted"/>
<gene>
    <name evidence="1" type="ORF">SPARVUS_LOCUS2663186</name>
</gene>
<comment type="caution">
    <text evidence="1">The sequence shown here is derived from an EMBL/GenBank/DDBJ whole genome shotgun (WGS) entry which is preliminary data.</text>
</comment>
<dbReference type="Proteomes" id="UP001162483">
    <property type="component" value="Unassembled WGS sequence"/>
</dbReference>
<reference evidence="1" key="1">
    <citation type="submission" date="2023-05" db="EMBL/GenBank/DDBJ databases">
        <authorList>
            <person name="Stuckert A."/>
        </authorList>
    </citation>
    <scope>NUCLEOTIDE SEQUENCE</scope>
</reference>
<dbReference type="EMBL" id="CATNWA010003476">
    <property type="protein sequence ID" value="CAI9545477.1"/>
    <property type="molecule type" value="Genomic_DNA"/>
</dbReference>